<dbReference type="PANTHER" id="PTHR43031:SF18">
    <property type="entry name" value="RHODANESE-RELATED SULFURTRANSFERASES"/>
    <property type="match status" value="1"/>
</dbReference>
<dbReference type="InterPro" id="IPR001763">
    <property type="entry name" value="Rhodanese-like_dom"/>
</dbReference>
<comment type="caution">
    <text evidence="2">The sequence shown here is derived from an EMBL/GenBank/DDBJ whole genome shotgun (WGS) entry which is preliminary data.</text>
</comment>
<accession>A0A432ZLH3</accession>
<dbReference type="Gene3D" id="3.40.250.10">
    <property type="entry name" value="Rhodanese-like domain"/>
    <property type="match status" value="1"/>
</dbReference>
<organism evidence="2 3">
    <name type="scientific">Pseudidiomarina taiwanensis</name>
    <dbReference type="NCBI Taxonomy" id="337250"/>
    <lineage>
        <taxon>Bacteria</taxon>
        <taxon>Pseudomonadati</taxon>
        <taxon>Pseudomonadota</taxon>
        <taxon>Gammaproteobacteria</taxon>
        <taxon>Alteromonadales</taxon>
        <taxon>Idiomarinaceae</taxon>
        <taxon>Pseudidiomarina</taxon>
    </lineage>
</organism>
<dbReference type="EMBL" id="PIQG01000002">
    <property type="protein sequence ID" value="RUO78680.1"/>
    <property type="molecule type" value="Genomic_DNA"/>
</dbReference>
<feature type="domain" description="Rhodanese" evidence="1">
    <location>
        <begin position="50"/>
        <end position="141"/>
    </location>
</feature>
<name>A0A432ZLH3_9GAMM</name>
<dbReference type="Pfam" id="PF00581">
    <property type="entry name" value="Rhodanese"/>
    <property type="match status" value="1"/>
</dbReference>
<dbReference type="PANTHER" id="PTHR43031">
    <property type="entry name" value="FAD-DEPENDENT OXIDOREDUCTASE"/>
    <property type="match status" value="1"/>
</dbReference>
<dbReference type="Proteomes" id="UP000288279">
    <property type="component" value="Unassembled WGS sequence"/>
</dbReference>
<evidence type="ECO:0000259" key="1">
    <source>
        <dbReference type="PROSITE" id="PS50206"/>
    </source>
</evidence>
<gene>
    <name evidence="2" type="ORF">CWI83_06585</name>
</gene>
<dbReference type="SUPFAM" id="SSF52821">
    <property type="entry name" value="Rhodanese/Cell cycle control phosphatase"/>
    <property type="match status" value="1"/>
</dbReference>
<dbReference type="SMART" id="SM00450">
    <property type="entry name" value="RHOD"/>
    <property type="match status" value="1"/>
</dbReference>
<protein>
    <submittedName>
        <fullName evidence="2">Rhodanese-like domain-containing protein</fullName>
    </submittedName>
</protein>
<evidence type="ECO:0000313" key="3">
    <source>
        <dbReference type="Proteomes" id="UP000288279"/>
    </source>
</evidence>
<evidence type="ECO:0000313" key="2">
    <source>
        <dbReference type="EMBL" id="RUO78680.1"/>
    </source>
</evidence>
<dbReference type="InterPro" id="IPR036873">
    <property type="entry name" value="Rhodanese-like_dom_sf"/>
</dbReference>
<dbReference type="AlphaFoldDB" id="A0A432ZLH3"/>
<keyword evidence="3" id="KW-1185">Reference proteome</keyword>
<sequence length="143" mass="15486">MEQILAFAGNHPFMSILWVVLLIALIVTSLQSATSGVKQLTPQQATFAVNREDGVFVDIRSQDQFRKGHIADSLNITAERIRKNDLQALEKHKSAPIVLVCNTGMTAKGVAGQLSKAGFEQVSVLQGGVNAWQGASFPLVKKK</sequence>
<dbReference type="OrthoDB" id="9808735at2"/>
<dbReference type="InterPro" id="IPR050229">
    <property type="entry name" value="GlpE_sulfurtransferase"/>
</dbReference>
<proteinExistence type="predicted"/>
<reference evidence="2 3" key="1">
    <citation type="journal article" date="2011" name="Front. Microbiol.">
        <title>Genomic signatures of strain selection and enhancement in Bacillus atrophaeus var. globigii, a historical biowarfare simulant.</title>
        <authorList>
            <person name="Gibbons H.S."/>
            <person name="Broomall S.M."/>
            <person name="McNew L.A."/>
            <person name="Daligault H."/>
            <person name="Chapman C."/>
            <person name="Bruce D."/>
            <person name="Karavis M."/>
            <person name="Krepps M."/>
            <person name="McGregor P.A."/>
            <person name="Hong C."/>
            <person name="Park K.H."/>
            <person name="Akmal A."/>
            <person name="Feldman A."/>
            <person name="Lin J.S."/>
            <person name="Chang W.E."/>
            <person name="Higgs B.W."/>
            <person name="Demirev P."/>
            <person name="Lindquist J."/>
            <person name="Liem A."/>
            <person name="Fochler E."/>
            <person name="Read T.D."/>
            <person name="Tapia R."/>
            <person name="Johnson S."/>
            <person name="Bishop-Lilly K.A."/>
            <person name="Detter C."/>
            <person name="Han C."/>
            <person name="Sozhamannan S."/>
            <person name="Rosenzweig C.N."/>
            <person name="Skowronski E.W."/>
        </authorList>
    </citation>
    <scope>NUCLEOTIDE SEQUENCE [LARGE SCALE GENOMIC DNA]</scope>
    <source>
        <strain evidence="2 3">PIT1</strain>
    </source>
</reference>
<dbReference type="CDD" id="cd00158">
    <property type="entry name" value="RHOD"/>
    <property type="match status" value="1"/>
</dbReference>
<dbReference type="PROSITE" id="PS50206">
    <property type="entry name" value="RHODANESE_3"/>
    <property type="match status" value="1"/>
</dbReference>